<protein>
    <submittedName>
        <fullName evidence="1">Uncharacterized protein</fullName>
    </submittedName>
</protein>
<organism evidence="1 2">
    <name type="scientific">Triticum urartu</name>
    <name type="common">Red wild einkorn</name>
    <name type="synonym">Crithodium urartu</name>
    <dbReference type="NCBI Taxonomy" id="4572"/>
    <lineage>
        <taxon>Eukaryota</taxon>
        <taxon>Viridiplantae</taxon>
        <taxon>Streptophyta</taxon>
        <taxon>Embryophyta</taxon>
        <taxon>Tracheophyta</taxon>
        <taxon>Spermatophyta</taxon>
        <taxon>Magnoliopsida</taxon>
        <taxon>Liliopsida</taxon>
        <taxon>Poales</taxon>
        <taxon>Poaceae</taxon>
        <taxon>BOP clade</taxon>
        <taxon>Pooideae</taxon>
        <taxon>Triticodae</taxon>
        <taxon>Triticeae</taxon>
        <taxon>Triticinae</taxon>
        <taxon>Triticum</taxon>
    </lineage>
</organism>
<sequence length="28" mass="3144">MPFSLEQRCITRQKTAEAPVTCCSNIIC</sequence>
<keyword evidence="2" id="KW-1185">Reference proteome</keyword>
<evidence type="ECO:0000313" key="2">
    <source>
        <dbReference type="Proteomes" id="UP000015106"/>
    </source>
</evidence>
<proteinExistence type="predicted"/>
<dbReference type="Gramene" id="TuG1812G0200001733.01.T01">
    <property type="protein sequence ID" value="TuG1812G0200001733.01.T01.cds464551"/>
    <property type="gene ID" value="TuG1812G0200001733.01"/>
</dbReference>
<reference evidence="2" key="1">
    <citation type="journal article" date="2013" name="Nature">
        <title>Draft genome of the wheat A-genome progenitor Triticum urartu.</title>
        <authorList>
            <person name="Ling H.Q."/>
            <person name="Zhao S."/>
            <person name="Liu D."/>
            <person name="Wang J."/>
            <person name="Sun H."/>
            <person name="Zhang C."/>
            <person name="Fan H."/>
            <person name="Li D."/>
            <person name="Dong L."/>
            <person name="Tao Y."/>
            <person name="Gao C."/>
            <person name="Wu H."/>
            <person name="Li Y."/>
            <person name="Cui Y."/>
            <person name="Guo X."/>
            <person name="Zheng S."/>
            <person name="Wang B."/>
            <person name="Yu K."/>
            <person name="Liang Q."/>
            <person name="Yang W."/>
            <person name="Lou X."/>
            <person name="Chen J."/>
            <person name="Feng M."/>
            <person name="Jian J."/>
            <person name="Zhang X."/>
            <person name="Luo G."/>
            <person name="Jiang Y."/>
            <person name="Liu J."/>
            <person name="Wang Z."/>
            <person name="Sha Y."/>
            <person name="Zhang B."/>
            <person name="Wu H."/>
            <person name="Tang D."/>
            <person name="Shen Q."/>
            <person name="Xue P."/>
            <person name="Zou S."/>
            <person name="Wang X."/>
            <person name="Liu X."/>
            <person name="Wang F."/>
            <person name="Yang Y."/>
            <person name="An X."/>
            <person name="Dong Z."/>
            <person name="Zhang K."/>
            <person name="Zhang X."/>
            <person name="Luo M.C."/>
            <person name="Dvorak J."/>
            <person name="Tong Y."/>
            <person name="Wang J."/>
            <person name="Yang H."/>
            <person name="Li Z."/>
            <person name="Wang D."/>
            <person name="Zhang A."/>
            <person name="Wang J."/>
        </authorList>
    </citation>
    <scope>NUCLEOTIDE SEQUENCE</scope>
    <source>
        <strain evidence="2">cv. G1812</strain>
    </source>
</reference>
<evidence type="ECO:0000313" key="1">
    <source>
        <dbReference type="EnsemblPlants" id="TuG1812G0200001733.01.T01.cds464551"/>
    </source>
</evidence>
<dbReference type="AlphaFoldDB" id="A0A8R7PBM4"/>
<dbReference type="Proteomes" id="UP000015106">
    <property type="component" value="Chromosome 2"/>
</dbReference>
<name>A0A8R7PBM4_TRIUA</name>
<reference evidence="1" key="3">
    <citation type="submission" date="2022-06" db="UniProtKB">
        <authorList>
            <consortium name="EnsemblPlants"/>
        </authorList>
    </citation>
    <scope>IDENTIFICATION</scope>
</reference>
<dbReference type="EnsemblPlants" id="TuG1812G0200001733.01.T01">
    <property type="protein sequence ID" value="TuG1812G0200001733.01.T01.cds464551"/>
    <property type="gene ID" value="TuG1812G0200001733.01"/>
</dbReference>
<reference evidence="1" key="2">
    <citation type="submission" date="2018-03" db="EMBL/GenBank/DDBJ databases">
        <title>The Triticum urartu genome reveals the dynamic nature of wheat genome evolution.</title>
        <authorList>
            <person name="Ling H."/>
            <person name="Ma B."/>
            <person name="Shi X."/>
            <person name="Liu H."/>
            <person name="Dong L."/>
            <person name="Sun H."/>
            <person name="Cao Y."/>
            <person name="Gao Q."/>
            <person name="Zheng S."/>
            <person name="Li Y."/>
            <person name="Yu Y."/>
            <person name="Du H."/>
            <person name="Qi M."/>
            <person name="Li Y."/>
            <person name="Yu H."/>
            <person name="Cui Y."/>
            <person name="Wang N."/>
            <person name="Chen C."/>
            <person name="Wu H."/>
            <person name="Zhao Y."/>
            <person name="Zhang J."/>
            <person name="Li Y."/>
            <person name="Zhou W."/>
            <person name="Zhang B."/>
            <person name="Hu W."/>
            <person name="Eijk M."/>
            <person name="Tang J."/>
            <person name="Witsenboer H."/>
            <person name="Zhao S."/>
            <person name="Li Z."/>
            <person name="Zhang A."/>
            <person name="Wang D."/>
            <person name="Liang C."/>
        </authorList>
    </citation>
    <scope>NUCLEOTIDE SEQUENCE [LARGE SCALE GENOMIC DNA]</scope>
    <source>
        <strain evidence="1">cv. G1812</strain>
    </source>
</reference>
<accession>A0A8R7PBM4</accession>